<dbReference type="GO" id="GO:0000160">
    <property type="term" value="P:phosphorelay signal transduction system"/>
    <property type="evidence" value="ECO:0007669"/>
    <property type="project" value="UniProtKB-KW"/>
</dbReference>
<proteinExistence type="predicted"/>
<dbReference type="AlphaFoldDB" id="A0A0C1RLH6"/>
<protein>
    <recommendedName>
        <fullName evidence="2">histidine kinase</fullName>
        <ecNumber evidence="2">2.7.13.3</ecNumber>
    </recommendedName>
</protein>
<reference evidence="8" key="1">
    <citation type="journal article" date="2015" name="Genome Announc.">
        <title>Draft Genome Sequence of Tolypothrix boutellei Strain VB521301.</title>
        <authorList>
            <person name="Chandrababunaidu M.M."/>
            <person name="Singh D."/>
            <person name="Sen D."/>
            <person name="Bhan S."/>
            <person name="Das S."/>
            <person name="Gupta A."/>
            <person name="Adhikary S.P."/>
            <person name="Tripathy S."/>
        </authorList>
    </citation>
    <scope>NUCLEOTIDE SEQUENCE</scope>
    <source>
        <strain evidence="8">VB521301</strain>
    </source>
</reference>
<dbReference type="EC" id="2.7.13.3" evidence="2"/>
<dbReference type="STRING" id="1479485.DA73_0204950"/>
<evidence type="ECO:0000256" key="2">
    <source>
        <dbReference type="ARBA" id="ARBA00012438"/>
    </source>
</evidence>
<dbReference type="InterPro" id="IPR004358">
    <property type="entry name" value="Sig_transdc_His_kin-like_C"/>
</dbReference>
<evidence type="ECO:0000313" key="8">
    <source>
        <dbReference type="EMBL" id="KIE12835.1"/>
    </source>
</evidence>
<dbReference type="Gene3D" id="1.10.287.130">
    <property type="match status" value="1"/>
</dbReference>
<dbReference type="PROSITE" id="PS50042">
    <property type="entry name" value="CNMP_BINDING_3"/>
    <property type="match status" value="1"/>
</dbReference>
<feature type="domain" description="Histidine kinase" evidence="6">
    <location>
        <begin position="297"/>
        <end position="479"/>
    </location>
</feature>
<dbReference type="InterPro" id="IPR000595">
    <property type="entry name" value="cNMP-bd_dom"/>
</dbReference>
<evidence type="ECO:0000256" key="4">
    <source>
        <dbReference type="ARBA" id="ARBA00023012"/>
    </source>
</evidence>
<evidence type="ECO:0000256" key="1">
    <source>
        <dbReference type="ARBA" id="ARBA00000085"/>
    </source>
</evidence>
<accession>A0A0C1RLH6</accession>
<name>A0A0C1RLH6_9CYAN</name>
<dbReference type="Proteomes" id="UP000029738">
    <property type="component" value="Unassembled WGS sequence"/>
</dbReference>
<dbReference type="Gene3D" id="3.30.565.10">
    <property type="entry name" value="Histidine kinase-like ATPase, C-terminal domain"/>
    <property type="match status" value="1"/>
</dbReference>
<dbReference type="Pfam" id="PF02518">
    <property type="entry name" value="HATPase_c"/>
    <property type="match status" value="1"/>
</dbReference>
<dbReference type="GO" id="GO:0004673">
    <property type="term" value="F:protein histidine kinase activity"/>
    <property type="evidence" value="ECO:0007669"/>
    <property type="project" value="UniProtKB-EC"/>
</dbReference>
<dbReference type="Gene3D" id="2.60.120.10">
    <property type="entry name" value="Jelly Rolls"/>
    <property type="match status" value="1"/>
</dbReference>
<organism evidence="8">
    <name type="scientific">Tolypothrix bouteillei VB521301</name>
    <dbReference type="NCBI Taxonomy" id="1479485"/>
    <lineage>
        <taxon>Bacteria</taxon>
        <taxon>Bacillati</taxon>
        <taxon>Cyanobacteriota</taxon>
        <taxon>Cyanophyceae</taxon>
        <taxon>Nostocales</taxon>
        <taxon>Tolypothrichaceae</taxon>
        <taxon>Tolypothrix</taxon>
    </lineage>
</organism>
<comment type="caution">
    <text evidence="8">The sequence shown here is derived from an EMBL/GenBank/DDBJ whole genome shotgun (WGS) entry which is preliminary data.</text>
</comment>
<dbReference type="PROSITE" id="PS50109">
    <property type="entry name" value="HIS_KIN"/>
    <property type="match status" value="1"/>
</dbReference>
<dbReference type="InterPro" id="IPR018490">
    <property type="entry name" value="cNMP-bd_dom_sf"/>
</dbReference>
<evidence type="ECO:0000313" key="7">
    <source>
        <dbReference type="EMBL" id="KAF3888259.1"/>
    </source>
</evidence>
<keyword evidence="3" id="KW-0808">Transferase</keyword>
<evidence type="ECO:0000313" key="9">
    <source>
        <dbReference type="Proteomes" id="UP000029738"/>
    </source>
</evidence>
<reference evidence="7" key="2">
    <citation type="submission" date="2019-11" db="EMBL/GenBank/DDBJ databases">
        <title>Improved Assembly of Tolypothrix boutellei genome.</title>
        <authorList>
            <person name="Sarangi A.N."/>
            <person name="Mukherjee M."/>
            <person name="Ghosh S."/>
            <person name="Singh D."/>
            <person name="Das A."/>
            <person name="Kant S."/>
            <person name="Prusty A."/>
            <person name="Tripathy S."/>
        </authorList>
    </citation>
    <scope>NUCLEOTIDE SEQUENCE</scope>
    <source>
        <strain evidence="7">VB521301</strain>
    </source>
</reference>
<dbReference type="SUPFAM" id="SSF51206">
    <property type="entry name" value="cAMP-binding domain-like"/>
    <property type="match status" value="1"/>
</dbReference>
<evidence type="ECO:0000259" key="6">
    <source>
        <dbReference type="PROSITE" id="PS50109"/>
    </source>
</evidence>
<feature type="domain" description="Cyclic nucleotide-binding" evidence="5">
    <location>
        <begin position="12"/>
        <end position="132"/>
    </location>
</feature>
<comment type="catalytic activity">
    <reaction evidence="1">
        <text>ATP + protein L-histidine = ADP + protein N-phospho-L-histidine.</text>
        <dbReference type="EC" id="2.7.13.3"/>
    </reaction>
</comment>
<dbReference type="EMBL" id="JHEG02000019">
    <property type="protein sequence ID" value="KIE12835.1"/>
    <property type="molecule type" value="Genomic_DNA"/>
</dbReference>
<dbReference type="InterPro" id="IPR005467">
    <property type="entry name" value="His_kinase_dom"/>
</dbReference>
<keyword evidence="4" id="KW-0902">Two-component regulatory system</keyword>
<evidence type="ECO:0000259" key="5">
    <source>
        <dbReference type="PROSITE" id="PS50042"/>
    </source>
</evidence>
<dbReference type="CDD" id="cd00038">
    <property type="entry name" value="CAP_ED"/>
    <property type="match status" value="1"/>
</dbReference>
<gene>
    <name evidence="8" type="ORF">DA73_0204950</name>
    <name evidence="7" type="ORF">DA73_0400024275</name>
</gene>
<dbReference type="RefSeq" id="WP_038081954.1">
    <property type="nucleotide sequence ID" value="NZ_JHEG04000001.1"/>
</dbReference>
<dbReference type="InterPro" id="IPR036890">
    <property type="entry name" value="HATPase_C_sf"/>
</dbReference>
<dbReference type="EMBL" id="JHEG04000001">
    <property type="protein sequence ID" value="KAF3888259.1"/>
    <property type="molecule type" value="Genomic_DNA"/>
</dbReference>
<dbReference type="OrthoDB" id="9773246at2"/>
<keyword evidence="3" id="KW-0418">Kinase</keyword>
<dbReference type="PANTHER" id="PTHR43065:SF48">
    <property type="entry name" value="HISTIDINE KINASE"/>
    <property type="match status" value="1"/>
</dbReference>
<dbReference type="InterPro" id="IPR003594">
    <property type="entry name" value="HATPase_dom"/>
</dbReference>
<evidence type="ECO:0000256" key="3">
    <source>
        <dbReference type="ARBA" id="ARBA00022777"/>
    </source>
</evidence>
<dbReference type="InterPro" id="IPR014710">
    <property type="entry name" value="RmlC-like_jellyroll"/>
</dbReference>
<dbReference type="SUPFAM" id="SSF55874">
    <property type="entry name" value="ATPase domain of HSP90 chaperone/DNA topoisomerase II/histidine kinase"/>
    <property type="match status" value="1"/>
</dbReference>
<dbReference type="SMART" id="SM00387">
    <property type="entry name" value="HATPase_c"/>
    <property type="match status" value="1"/>
</dbReference>
<dbReference type="SMART" id="SM00100">
    <property type="entry name" value="cNMP"/>
    <property type="match status" value="1"/>
</dbReference>
<dbReference type="PRINTS" id="PR00344">
    <property type="entry name" value="BCTRLSENSOR"/>
</dbReference>
<dbReference type="PANTHER" id="PTHR43065">
    <property type="entry name" value="SENSOR HISTIDINE KINASE"/>
    <property type="match status" value="1"/>
</dbReference>
<dbReference type="Pfam" id="PF00027">
    <property type="entry name" value="cNMP_binding"/>
    <property type="match status" value="1"/>
</dbReference>
<sequence length="479" mass="53993">MLDTNTLREVPLFSKLSDKQLQWLLDEGVEVWRQPGELHRSEGDRADHVFILLEGQIKITQKIGNQEILLAIYDAKTLFGELPVLMGQEYFWASGRAVTQCHIFQLTNKTFWEMLSSCTCVMTSILRTMAERLQEVQTISQHRDRLVSLGTLAAGLAHELNNPASACRRAADRLRQTRQVLQPLTIKLNQQQMTCTQKVFVADLQKDAVARARTAAKLDPLAQSDLEEELVQWLEAHAVTNPWKLAPTFVTSGLDIEWLENVRKNISEGLLSSVLTWIDVTLQETGLLDEIDQCTARISTLVEAVKDYSYMDKAPLQEIDLHEGIETTLTILNHKLKRTCVEVIREFDCEIPRIFAYGNELNQVWTNLIDNAIDALVAATEEGSMGAGDKLSQSLSPKIWIRTNCENDLLLVEIADNGPGIPQEIQSRIFEPFFTTKGVGQGTGLGLHIVYRIVVGQHQGDIRLFSHPGDTRFQIRLPI</sequence>
<keyword evidence="9" id="KW-1185">Reference proteome</keyword>